<dbReference type="InterPro" id="IPR013785">
    <property type="entry name" value="Aldolase_TIM"/>
</dbReference>
<dbReference type="NCBIfam" id="TIGR00876">
    <property type="entry name" value="tal_mycobact"/>
    <property type="match status" value="1"/>
</dbReference>
<evidence type="ECO:0000256" key="11">
    <source>
        <dbReference type="HAMAP-Rule" id="MF_00493"/>
    </source>
</evidence>
<evidence type="ECO:0000256" key="4">
    <source>
        <dbReference type="ARBA" id="ARBA00008426"/>
    </source>
</evidence>
<keyword evidence="9 11" id="KW-0704">Schiff base</keyword>
<dbReference type="InterPro" id="IPR004732">
    <property type="entry name" value="Transaldolase_2"/>
</dbReference>
<evidence type="ECO:0000256" key="2">
    <source>
        <dbReference type="ARBA" id="ARBA00004496"/>
    </source>
</evidence>
<dbReference type="RefSeq" id="WP_344975653.1">
    <property type="nucleotide sequence ID" value="NZ_BAABFN010000001.1"/>
</dbReference>
<comment type="caution">
    <text evidence="12">The sequence shown here is derived from an EMBL/GenBank/DDBJ whole genome shotgun (WGS) entry which is preliminary data.</text>
</comment>
<dbReference type="SUPFAM" id="SSF51569">
    <property type="entry name" value="Aldolase"/>
    <property type="match status" value="1"/>
</dbReference>
<evidence type="ECO:0000256" key="3">
    <source>
        <dbReference type="ARBA" id="ARBA00004857"/>
    </source>
</evidence>
<dbReference type="Pfam" id="PF00923">
    <property type="entry name" value="TAL_FSA"/>
    <property type="match status" value="1"/>
</dbReference>
<comment type="subcellular location">
    <subcellularLocation>
        <location evidence="2 11">Cytoplasm</location>
    </subcellularLocation>
</comment>
<accession>A0ABP8FI44</accession>
<dbReference type="PANTHER" id="PTHR10683">
    <property type="entry name" value="TRANSALDOLASE"/>
    <property type="match status" value="1"/>
</dbReference>
<proteinExistence type="inferred from homology"/>
<dbReference type="EC" id="2.2.1.2" evidence="5 11"/>
<evidence type="ECO:0000256" key="6">
    <source>
        <dbReference type="ARBA" id="ARBA00022490"/>
    </source>
</evidence>
<evidence type="ECO:0000313" key="13">
    <source>
        <dbReference type="Proteomes" id="UP001501207"/>
    </source>
</evidence>
<keyword evidence="6 11" id="KW-0963">Cytoplasm</keyword>
<reference evidence="13" key="1">
    <citation type="journal article" date="2019" name="Int. J. Syst. Evol. Microbiol.">
        <title>The Global Catalogue of Microorganisms (GCM) 10K type strain sequencing project: providing services to taxonomists for standard genome sequencing and annotation.</title>
        <authorList>
            <consortium name="The Broad Institute Genomics Platform"/>
            <consortium name="The Broad Institute Genome Sequencing Center for Infectious Disease"/>
            <person name="Wu L."/>
            <person name="Ma J."/>
        </authorList>
    </citation>
    <scope>NUCLEOTIDE SEQUENCE [LARGE SCALE GENOMIC DNA]</scope>
    <source>
        <strain evidence="13">JCM 17664</strain>
    </source>
</reference>
<protein>
    <recommendedName>
        <fullName evidence="5 11">Transaldolase</fullName>
        <ecNumber evidence="5 11">2.2.1.2</ecNumber>
    </recommendedName>
</protein>
<dbReference type="CDD" id="cd00955">
    <property type="entry name" value="Transaldolase_like"/>
    <property type="match status" value="1"/>
</dbReference>
<comment type="function">
    <text evidence="1 11">Transaldolase is important for the balance of metabolites in the pentose-phosphate pathway.</text>
</comment>
<keyword evidence="8 11" id="KW-0570">Pentose shunt</keyword>
<evidence type="ECO:0000256" key="8">
    <source>
        <dbReference type="ARBA" id="ARBA00023126"/>
    </source>
</evidence>
<evidence type="ECO:0000256" key="10">
    <source>
        <dbReference type="ARBA" id="ARBA00048810"/>
    </source>
</evidence>
<dbReference type="InterPro" id="IPR018225">
    <property type="entry name" value="Transaldolase_AS"/>
</dbReference>
<organism evidence="12 13">
    <name type="scientific">Compostibacter hankyongensis</name>
    <dbReference type="NCBI Taxonomy" id="1007089"/>
    <lineage>
        <taxon>Bacteria</taxon>
        <taxon>Pseudomonadati</taxon>
        <taxon>Bacteroidota</taxon>
        <taxon>Chitinophagia</taxon>
        <taxon>Chitinophagales</taxon>
        <taxon>Chitinophagaceae</taxon>
        <taxon>Compostibacter</taxon>
    </lineage>
</organism>
<evidence type="ECO:0000256" key="7">
    <source>
        <dbReference type="ARBA" id="ARBA00022679"/>
    </source>
</evidence>
<comment type="similarity">
    <text evidence="4 11">Belongs to the transaldolase family. Type 2 subfamily.</text>
</comment>
<dbReference type="InterPro" id="IPR001585">
    <property type="entry name" value="TAL/FSA"/>
</dbReference>
<evidence type="ECO:0000256" key="5">
    <source>
        <dbReference type="ARBA" id="ARBA00013151"/>
    </source>
</evidence>
<evidence type="ECO:0000313" key="12">
    <source>
        <dbReference type="EMBL" id="GAA4303904.1"/>
    </source>
</evidence>
<sequence length="363" mass="40355">MQHTTVKQLHDLGQSVWLDALDRKMIHSGELKARIENEGIRGVTSNPSIFEKAIVESTDYAADIKKYAATGVDDESIFISLAVEDIRDAAGLFAPLYKAENGADGYVSLEVSPRLARQKDASIAQAESLWQAVNRPNVMIKIPGTQECLPAIRECTRQGLNINITLLFGLERYRAVADAYLSGLEDRLKDQKSIEKIASVASFFLSRIDVITDPLLEEKGQPELKGETAIACAKEAYQIYREIFGGERFARLKSRGAKTQRLLWASTGTKDPAYSDVKYVEPLIGPDTINTMPIKTLKAYLDHGHPESRLEEAPEKSAALLEQLKKAGIDLDEITDRLETEGIEKFCKPYDKLLQAIAERRTG</sequence>
<dbReference type="PANTHER" id="PTHR10683:SF31">
    <property type="entry name" value="TRANSALDOLASE"/>
    <property type="match status" value="1"/>
</dbReference>
<feature type="active site" description="Schiff-base intermediate with substrate" evidence="11">
    <location>
        <position position="141"/>
    </location>
</feature>
<dbReference type="EMBL" id="BAABFN010000001">
    <property type="protein sequence ID" value="GAA4303904.1"/>
    <property type="molecule type" value="Genomic_DNA"/>
</dbReference>
<dbReference type="Gene3D" id="3.20.20.70">
    <property type="entry name" value="Aldolase class I"/>
    <property type="match status" value="1"/>
</dbReference>
<comment type="catalytic activity">
    <reaction evidence="10 11">
        <text>D-sedoheptulose 7-phosphate + D-glyceraldehyde 3-phosphate = D-erythrose 4-phosphate + beta-D-fructose 6-phosphate</text>
        <dbReference type="Rhea" id="RHEA:17053"/>
        <dbReference type="ChEBI" id="CHEBI:16897"/>
        <dbReference type="ChEBI" id="CHEBI:57483"/>
        <dbReference type="ChEBI" id="CHEBI:57634"/>
        <dbReference type="ChEBI" id="CHEBI:59776"/>
        <dbReference type="EC" id="2.2.1.2"/>
    </reaction>
</comment>
<dbReference type="NCBIfam" id="NF002881">
    <property type="entry name" value="PRK03343.1"/>
    <property type="match status" value="1"/>
</dbReference>
<dbReference type="HAMAP" id="MF_00493">
    <property type="entry name" value="Transaldolase_2"/>
    <property type="match status" value="1"/>
</dbReference>
<keyword evidence="7 11" id="KW-0808">Transferase</keyword>
<gene>
    <name evidence="11 12" type="primary">tal</name>
    <name evidence="12" type="ORF">GCM10023143_07780</name>
</gene>
<keyword evidence="13" id="KW-1185">Reference proteome</keyword>
<comment type="pathway">
    <text evidence="3 11">Carbohydrate degradation; pentose phosphate pathway; D-glyceraldehyde 3-phosphate and beta-D-fructose 6-phosphate from D-ribose 5-phosphate and D-xylulose 5-phosphate (non-oxidative stage): step 2/3.</text>
</comment>
<evidence type="ECO:0000256" key="1">
    <source>
        <dbReference type="ARBA" id="ARBA00003518"/>
    </source>
</evidence>
<dbReference type="PROSITE" id="PS01054">
    <property type="entry name" value="TRANSALDOLASE_1"/>
    <property type="match status" value="1"/>
</dbReference>
<dbReference type="Proteomes" id="UP001501207">
    <property type="component" value="Unassembled WGS sequence"/>
</dbReference>
<dbReference type="PIRSF" id="PIRSF036915">
    <property type="entry name" value="Trnald_Bac_Plnt"/>
    <property type="match status" value="1"/>
</dbReference>
<evidence type="ECO:0000256" key="9">
    <source>
        <dbReference type="ARBA" id="ARBA00023270"/>
    </source>
</evidence>
<name>A0ABP8FI44_9BACT</name>